<dbReference type="InterPro" id="IPR012292">
    <property type="entry name" value="Globin/Proto"/>
</dbReference>
<evidence type="ECO:0000313" key="2">
    <source>
        <dbReference type="Proteomes" id="UP001501556"/>
    </source>
</evidence>
<dbReference type="RefSeq" id="WP_345122897.1">
    <property type="nucleotide sequence ID" value="NZ_BAABDI010000008.1"/>
</dbReference>
<dbReference type="InterPro" id="IPR009050">
    <property type="entry name" value="Globin-like_sf"/>
</dbReference>
<accession>A0ABP7PTD9</accession>
<keyword evidence="2" id="KW-1185">Reference proteome</keyword>
<proteinExistence type="predicted"/>
<dbReference type="Proteomes" id="UP001501556">
    <property type="component" value="Unassembled WGS sequence"/>
</dbReference>
<organism evidence="1 2">
    <name type="scientific">Hymenobacter antarcticus</name>
    <dbReference type="NCBI Taxonomy" id="486270"/>
    <lineage>
        <taxon>Bacteria</taxon>
        <taxon>Pseudomonadati</taxon>
        <taxon>Bacteroidota</taxon>
        <taxon>Cytophagia</taxon>
        <taxon>Cytophagales</taxon>
        <taxon>Hymenobacteraceae</taxon>
        <taxon>Hymenobacter</taxon>
    </lineage>
</organism>
<name>A0ABP7PTD9_9BACT</name>
<dbReference type="Gene3D" id="1.10.490.10">
    <property type="entry name" value="Globins"/>
    <property type="match status" value="1"/>
</dbReference>
<dbReference type="EMBL" id="BAABDI010000008">
    <property type="protein sequence ID" value="GAA3971002.1"/>
    <property type="molecule type" value="Genomic_DNA"/>
</dbReference>
<gene>
    <name evidence="1" type="ORF">GCM10022407_16100</name>
</gene>
<comment type="caution">
    <text evidence="1">The sequence shown here is derived from an EMBL/GenBank/DDBJ whole genome shotgun (WGS) entry which is preliminary data.</text>
</comment>
<reference evidence="2" key="1">
    <citation type="journal article" date="2019" name="Int. J. Syst. Evol. Microbiol.">
        <title>The Global Catalogue of Microorganisms (GCM) 10K type strain sequencing project: providing services to taxonomists for standard genome sequencing and annotation.</title>
        <authorList>
            <consortium name="The Broad Institute Genomics Platform"/>
            <consortium name="The Broad Institute Genome Sequencing Center for Infectious Disease"/>
            <person name="Wu L."/>
            <person name="Ma J."/>
        </authorList>
    </citation>
    <scope>NUCLEOTIDE SEQUENCE [LARGE SCALE GENOMIC DNA]</scope>
    <source>
        <strain evidence="2">JCM 17217</strain>
    </source>
</reference>
<sequence>MLVRALSLLETPAQRRQFASLFTAQIAADDVLGPAFAVSRIASRHATATEQAWWEQALTGTCYFGQPPHRKRLPTTVASHFERWCALLRHTFSEYFKGSGAAEAQGHVLNRAAMLAHWQLARPRRPARPHRDGAELLMAA</sequence>
<protein>
    <recommendedName>
        <fullName evidence="3">Hemoglobin</fullName>
    </recommendedName>
</protein>
<evidence type="ECO:0000313" key="1">
    <source>
        <dbReference type="EMBL" id="GAA3971002.1"/>
    </source>
</evidence>
<evidence type="ECO:0008006" key="3">
    <source>
        <dbReference type="Google" id="ProtNLM"/>
    </source>
</evidence>
<dbReference type="SUPFAM" id="SSF46458">
    <property type="entry name" value="Globin-like"/>
    <property type="match status" value="1"/>
</dbReference>